<dbReference type="InterPro" id="IPR057326">
    <property type="entry name" value="KR_dom"/>
</dbReference>
<comment type="pathway">
    <text evidence="1 12">Lipid metabolism; fatty acid biosynthesis.</text>
</comment>
<dbReference type="NCBIfam" id="NF004197">
    <property type="entry name" value="PRK05653.1-1"/>
    <property type="match status" value="1"/>
</dbReference>
<dbReference type="EMBL" id="CP136920">
    <property type="protein sequence ID" value="WOO41284.1"/>
    <property type="molecule type" value="Genomic_DNA"/>
</dbReference>
<dbReference type="InterPro" id="IPR020904">
    <property type="entry name" value="Sc_DH/Rdtase_CS"/>
</dbReference>
<comment type="catalytic activity">
    <reaction evidence="12">
        <text>a (3R)-hydroxyacyl-[ACP] + NADP(+) = a 3-oxoacyl-[ACP] + NADPH + H(+)</text>
        <dbReference type="Rhea" id="RHEA:17397"/>
        <dbReference type="Rhea" id="RHEA-COMP:9916"/>
        <dbReference type="Rhea" id="RHEA-COMP:9945"/>
        <dbReference type="ChEBI" id="CHEBI:15378"/>
        <dbReference type="ChEBI" id="CHEBI:57783"/>
        <dbReference type="ChEBI" id="CHEBI:58349"/>
        <dbReference type="ChEBI" id="CHEBI:78776"/>
        <dbReference type="ChEBI" id="CHEBI:78827"/>
        <dbReference type="EC" id="1.1.1.100"/>
    </reaction>
</comment>
<keyword evidence="8 12" id="KW-0443">Lipid metabolism</keyword>
<dbReference type="InterPro" id="IPR011284">
    <property type="entry name" value="3oxo_ACP_reduc"/>
</dbReference>
<dbReference type="RefSeq" id="WP_317833720.1">
    <property type="nucleotide sequence ID" value="NZ_CP136920.1"/>
</dbReference>
<evidence type="ECO:0000256" key="7">
    <source>
        <dbReference type="ARBA" id="ARBA00023002"/>
    </source>
</evidence>
<gene>
    <name evidence="14" type="primary">fabG</name>
    <name evidence="14" type="ORF">RZN69_21910</name>
</gene>
<dbReference type="NCBIfam" id="NF009466">
    <property type="entry name" value="PRK12826.1-2"/>
    <property type="match status" value="1"/>
</dbReference>
<dbReference type="Gene3D" id="3.40.50.720">
    <property type="entry name" value="NAD(P)-binding Rossmann-like Domain"/>
    <property type="match status" value="1"/>
</dbReference>
<evidence type="ECO:0000259" key="13">
    <source>
        <dbReference type="SMART" id="SM00822"/>
    </source>
</evidence>
<sequence length="248" mass="26186">MQLTFDQRVALVTGAGRGIGREIAESLAAAGVTVICVSKSDSSCGAAAEAIREKGGKASHLAVDVSDTAAVQAACENLLKEFGTIDILVNNAGITRDMLMLRMSDEDWDSVIDTNLSSCFHWTKNLLRPMTRKRWGRIINISSVVGVIGNAGQVNYAAAKAGMIGMTKALAREVASRSITVNAVAPGFIETDMTAGLSDEVKEMAQKTIPLKRFGKTSEIASITAFLASEQSAYITGQTFSVDGGMAM</sequence>
<name>A0AAQ3LFT5_9BACT</name>
<dbReference type="EC" id="1.1.1.100" evidence="3 12"/>
<evidence type="ECO:0000256" key="5">
    <source>
        <dbReference type="ARBA" id="ARBA00022832"/>
    </source>
</evidence>
<feature type="active site" description="Proton acceptor" evidence="10">
    <location>
        <position position="156"/>
    </location>
</feature>
<feature type="domain" description="Ketoreductase" evidence="13">
    <location>
        <begin position="8"/>
        <end position="187"/>
    </location>
</feature>
<evidence type="ECO:0000256" key="11">
    <source>
        <dbReference type="PIRSR" id="PIRSR611284-2"/>
    </source>
</evidence>
<dbReference type="CDD" id="cd05333">
    <property type="entry name" value="BKR_SDR_c"/>
    <property type="match status" value="1"/>
</dbReference>
<keyword evidence="5 12" id="KW-0276">Fatty acid metabolism</keyword>
<dbReference type="Proteomes" id="UP001304300">
    <property type="component" value="Chromosome"/>
</dbReference>
<dbReference type="PANTHER" id="PTHR42879:SF2">
    <property type="entry name" value="3-OXOACYL-[ACYL-CARRIER-PROTEIN] REDUCTASE FABG"/>
    <property type="match status" value="1"/>
</dbReference>
<keyword evidence="9 12" id="KW-0275">Fatty acid biosynthesis</keyword>
<accession>A0AAQ3LFT5</accession>
<evidence type="ECO:0000256" key="9">
    <source>
        <dbReference type="ARBA" id="ARBA00023160"/>
    </source>
</evidence>
<dbReference type="NCBIfam" id="NF004200">
    <property type="entry name" value="PRK05653.1-5"/>
    <property type="match status" value="1"/>
</dbReference>
<keyword evidence="15" id="KW-1185">Reference proteome</keyword>
<feature type="binding site" evidence="11">
    <location>
        <begin position="156"/>
        <end position="160"/>
    </location>
    <ligand>
        <name>NADP(+)</name>
        <dbReference type="ChEBI" id="CHEBI:58349"/>
    </ligand>
</feature>
<comment type="function">
    <text evidence="12">Catalyzes the NADPH-dependent reduction of beta-ketoacyl-ACP substrates to beta-hydroxyacyl-ACP products, the first reductive step in the elongation cycle of fatty acid biosynthesis.</text>
</comment>
<dbReference type="FunFam" id="3.40.50.720:FF:000037">
    <property type="entry name" value="3-oxoacyl-[acyl-carrier-protein] reductase FabG"/>
    <property type="match status" value="1"/>
</dbReference>
<keyword evidence="6 11" id="KW-0521">NADP</keyword>
<keyword evidence="7 12" id="KW-0560">Oxidoreductase</keyword>
<evidence type="ECO:0000256" key="2">
    <source>
        <dbReference type="ARBA" id="ARBA00006484"/>
    </source>
</evidence>
<dbReference type="SUPFAM" id="SSF51735">
    <property type="entry name" value="NAD(P)-binding Rossmann-fold domains"/>
    <property type="match status" value="1"/>
</dbReference>
<feature type="binding site" evidence="11">
    <location>
        <position position="91"/>
    </location>
    <ligand>
        <name>NADP(+)</name>
        <dbReference type="ChEBI" id="CHEBI:58349"/>
    </ligand>
</feature>
<protein>
    <recommendedName>
        <fullName evidence="3 12">3-oxoacyl-[acyl-carrier-protein] reductase</fullName>
        <ecNumber evidence="3 12">1.1.1.100</ecNumber>
    </recommendedName>
</protein>
<organism evidence="14 15">
    <name type="scientific">Rubellicoccus peritrichatus</name>
    <dbReference type="NCBI Taxonomy" id="3080537"/>
    <lineage>
        <taxon>Bacteria</taxon>
        <taxon>Pseudomonadati</taxon>
        <taxon>Verrucomicrobiota</taxon>
        <taxon>Opitutia</taxon>
        <taxon>Puniceicoccales</taxon>
        <taxon>Cerasicoccaceae</taxon>
        <taxon>Rubellicoccus</taxon>
    </lineage>
</organism>
<dbReference type="PRINTS" id="PR00081">
    <property type="entry name" value="GDHRDH"/>
</dbReference>
<dbReference type="PANTHER" id="PTHR42879">
    <property type="entry name" value="3-OXOACYL-(ACYL-CARRIER-PROTEIN) REDUCTASE"/>
    <property type="match status" value="1"/>
</dbReference>
<evidence type="ECO:0000256" key="12">
    <source>
        <dbReference type="RuleBase" id="RU366074"/>
    </source>
</evidence>
<comment type="similarity">
    <text evidence="2 12">Belongs to the short-chain dehydrogenases/reductases (SDR) family.</text>
</comment>
<dbReference type="SMART" id="SM00822">
    <property type="entry name" value="PKS_KR"/>
    <property type="match status" value="1"/>
</dbReference>
<dbReference type="InterPro" id="IPR002347">
    <property type="entry name" value="SDR_fam"/>
</dbReference>
<dbReference type="Pfam" id="PF13561">
    <property type="entry name" value="adh_short_C2"/>
    <property type="match status" value="1"/>
</dbReference>
<keyword evidence="4 12" id="KW-0444">Lipid biosynthesis</keyword>
<dbReference type="PRINTS" id="PR00080">
    <property type="entry name" value="SDRFAMILY"/>
</dbReference>
<dbReference type="NCBIfam" id="NF005559">
    <property type="entry name" value="PRK07231.1"/>
    <property type="match status" value="1"/>
</dbReference>
<dbReference type="NCBIfam" id="NF009464">
    <property type="entry name" value="PRK12824.1"/>
    <property type="match status" value="1"/>
</dbReference>
<feature type="binding site" evidence="11">
    <location>
        <position position="189"/>
    </location>
    <ligand>
        <name>NADP(+)</name>
        <dbReference type="ChEBI" id="CHEBI:58349"/>
    </ligand>
</feature>
<dbReference type="PROSITE" id="PS00061">
    <property type="entry name" value="ADH_SHORT"/>
    <property type="match status" value="1"/>
</dbReference>
<comment type="subunit">
    <text evidence="12">Homotetramer.</text>
</comment>
<evidence type="ECO:0000256" key="10">
    <source>
        <dbReference type="PIRSR" id="PIRSR611284-1"/>
    </source>
</evidence>
<evidence type="ECO:0000313" key="15">
    <source>
        <dbReference type="Proteomes" id="UP001304300"/>
    </source>
</evidence>
<dbReference type="AlphaFoldDB" id="A0AAQ3LFT5"/>
<dbReference type="InterPro" id="IPR050259">
    <property type="entry name" value="SDR"/>
</dbReference>
<dbReference type="GO" id="GO:0051287">
    <property type="term" value="F:NAD binding"/>
    <property type="evidence" value="ECO:0007669"/>
    <property type="project" value="UniProtKB-UniRule"/>
</dbReference>
<dbReference type="InterPro" id="IPR036291">
    <property type="entry name" value="NAD(P)-bd_dom_sf"/>
</dbReference>
<dbReference type="KEGG" id="puo:RZN69_21910"/>
<dbReference type="NCBIfam" id="TIGR01830">
    <property type="entry name" value="3oxo_ACP_reduc"/>
    <property type="match status" value="1"/>
</dbReference>
<evidence type="ECO:0000256" key="4">
    <source>
        <dbReference type="ARBA" id="ARBA00022516"/>
    </source>
</evidence>
<feature type="binding site" evidence="11">
    <location>
        <begin position="14"/>
        <end position="17"/>
    </location>
    <ligand>
        <name>NADP(+)</name>
        <dbReference type="ChEBI" id="CHEBI:58349"/>
    </ligand>
</feature>
<evidence type="ECO:0000256" key="6">
    <source>
        <dbReference type="ARBA" id="ARBA00022857"/>
    </source>
</evidence>
<proteinExistence type="inferred from homology"/>
<reference evidence="14 15" key="1">
    <citation type="submission" date="2023-10" db="EMBL/GenBank/DDBJ databases">
        <title>Rubellicoccus peritrichatus gen. nov., sp. nov., isolated from an algae of coral reef tank.</title>
        <authorList>
            <person name="Luo J."/>
        </authorList>
    </citation>
    <scope>NUCLEOTIDE SEQUENCE [LARGE SCALE GENOMIC DNA]</scope>
    <source>
        <strain evidence="14 15">CR14</strain>
    </source>
</reference>
<evidence type="ECO:0000256" key="8">
    <source>
        <dbReference type="ARBA" id="ARBA00023098"/>
    </source>
</evidence>
<evidence type="ECO:0000256" key="3">
    <source>
        <dbReference type="ARBA" id="ARBA00012948"/>
    </source>
</evidence>
<dbReference type="GO" id="GO:0030497">
    <property type="term" value="P:fatty acid elongation"/>
    <property type="evidence" value="ECO:0007669"/>
    <property type="project" value="UniProtKB-ARBA"/>
</dbReference>
<dbReference type="GO" id="GO:0004316">
    <property type="term" value="F:3-oxoacyl-[acyl-carrier-protein] reductase (NADPH) activity"/>
    <property type="evidence" value="ECO:0007669"/>
    <property type="project" value="UniProtKB-UniRule"/>
</dbReference>
<evidence type="ECO:0000313" key="14">
    <source>
        <dbReference type="EMBL" id="WOO41284.1"/>
    </source>
</evidence>
<evidence type="ECO:0000256" key="1">
    <source>
        <dbReference type="ARBA" id="ARBA00005194"/>
    </source>
</evidence>